<gene>
    <name evidence="1" type="ORF">ATK78_0125</name>
</gene>
<dbReference type="AlphaFoldDB" id="A0A4R6T0Z7"/>
<organism evidence="1 2">
    <name type="scientific">Pedobacter metabolipauper</name>
    <dbReference type="NCBI Taxonomy" id="425513"/>
    <lineage>
        <taxon>Bacteria</taxon>
        <taxon>Pseudomonadati</taxon>
        <taxon>Bacteroidota</taxon>
        <taxon>Sphingobacteriia</taxon>
        <taxon>Sphingobacteriales</taxon>
        <taxon>Sphingobacteriaceae</taxon>
        <taxon>Pedobacter</taxon>
    </lineage>
</organism>
<proteinExistence type="predicted"/>
<reference evidence="1 2" key="1">
    <citation type="submission" date="2019-03" db="EMBL/GenBank/DDBJ databases">
        <title>Genomic Encyclopedia of Archaeal and Bacterial Type Strains, Phase II (KMG-II): from individual species to whole genera.</title>
        <authorList>
            <person name="Goeker M."/>
        </authorList>
    </citation>
    <scope>NUCLEOTIDE SEQUENCE [LARGE SCALE GENOMIC DNA]</scope>
    <source>
        <strain evidence="1 2">DSM 19035</strain>
    </source>
</reference>
<dbReference type="Proteomes" id="UP000295620">
    <property type="component" value="Unassembled WGS sequence"/>
</dbReference>
<comment type="caution">
    <text evidence="1">The sequence shown here is derived from an EMBL/GenBank/DDBJ whole genome shotgun (WGS) entry which is preliminary data.</text>
</comment>
<name>A0A4R6T0Z7_9SPHI</name>
<evidence type="ECO:0000313" key="1">
    <source>
        <dbReference type="EMBL" id="TDQ11011.1"/>
    </source>
</evidence>
<sequence>MDMKPCVFSYDVPKICFSWKDRGEYFELAYRFKVGNKIMKPSLDNTIFFINDEADPMTFYLFASFSDC</sequence>
<evidence type="ECO:0000313" key="2">
    <source>
        <dbReference type="Proteomes" id="UP000295620"/>
    </source>
</evidence>
<protein>
    <submittedName>
        <fullName evidence="1">Uncharacterized protein</fullName>
    </submittedName>
</protein>
<dbReference type="EMBL" id="SNYC01000003">
    <property type="protein sequence ID" value="TDQ11011.1"/>
    <property type="molecule type" value="Genomic_DNA"/>
</dbReference>
<keyword evidence="2" id="KW-1185">Reference proteome</keyword>
<accession>A0A4R6T0Z7</accession>